<feature type="compositionally biased region" description="Acidic residues" evidence="1">
    <location>
        <begin position="51"/>
        <end position="74"/>
    </location>
</feature>
<organism evidence="2 3">
    <name type="scientific">Phytophthora lilii</name>
    <dbReference type="NCBI Taxonomy" id="2077276"/>
    <lineage>
        <taxon>Eukaryota</taxon>
        <taxon>Sar</taxon>
        <taxon>Stramenopiles</taxon>
        <taxon>Oomycota</taxon>
        <taxon>Peronosporomycetes</taxon>
        <taxon>Peronosporales</taxon>
        <taxon>Peronosporaceae</taxon>
        <taxon>Phytophthora</taxon>
    </lineage>
</organism>
<feature type="region of interest" description="Disordered" evidence="1">
    <location>
        <begin position="262"/>
        <end position="294"/>
    </location>
</feature>
<comment type="caution">
    <text evidence="2">The sequence shown here is derived from an EMBL/GenBank/DDBJ whole genome shotgun (WGS) entry which is preliminary data.</text>
</comment>
<feature type="compositionally biased region" description="Basic residues" evidence="1">
    <location>
        <begin position="340"/>
        <end position="351"/>
    </location>
</feature>
<reference evidence="2" key="1">
    <citation type="submission" date="2023-04" db="EMBL/GenBank/DDBJ databases">
        <title>Phytophthora lilii NBRC 32176.</title>
        <authorList>
            <person name="Ichikawa N."/>
            <person name="Sato H."/>
            <person name="Tonouchi N."/>
        </authorList>
    </citation>
    <scope>NUCLEOTIDE SEQUENCE</scope>
    <source>
        <strain evidence="2">NBRC 32176</strain>
    </source>
</reference>
<dbReference type="AlphaFoldDB" id="A0A9W7DDI7"/>
<keyword evidence="3" id="KW-1185">Reference proteome</keyword>
<dbReference type="Proteomes" id="UP001165083">
    <property type="component" value="Unassembled WGS sequence"/>
</dbReference>
<name>A0A9W7DDI7_9STRA</name>
<evidence type="ECO:0000256" key="1">
    <source>
        <dbReference type="SAM" id="MobiDB-lite"/>
    </source>
</evidence>
<sequence>MAKGSKTAVPATPMKSGGGRTETSGRSGDSFVTPQSSRMEPIPESSATFDDSVDYPDANYDEDADDEEDDDDYLEEKGPFVAPPNSPEDATVSIGRNSGVRPLSRNLTDELNDVAGPEPAHDGEDVSTETPATSAKAGGARPRSTGNRPPLNGDTPAANEVLGRCIKLIRTKSQWMPLFDPKPTRQALWAELSIELATPVDSTSTRQVARDTVLLLRAMGCEPQKHPSDAVLRDWTPSDAGTVLMKWKRKLRMAFRTPDIGAGRQPIARDAPEAEDPSKIPLPQTPRKIAVEEDEGKVAGVFSASTEASPYYHDSHMVTPRSASRSEGPARDTGDSHPRADRRRGSQRPRSKRYEVSGDSSSDDDLLRELEYDDSDLMNSGSARFTS</sequence>
<feature type="region of interest" description="Disordered" evidence="1">
    <location>
        <begin position="1"/>
        <end position="158"/>
    </location>
</feature>
<evidence type="ECO:0000313" key="3">
    <source>
        <dbReference type="Proteomes" id="UP001165083"/>
    </source>
</evidence>
<feature type="compositionally biased region" description="Low complexity" evidence="1">
    <location>
        <begin position="21"/>
        <end position="30"/>
    </location>
</feature>
<proteinExistence type="predicted"/>
<dbReference type="OrthoDB" id="128689at2759"/>
<accession>A0A9W7DDI7</accession>
<dbReference type="EMBL" id="BSXW01012615">
    <property type="protein sequence ID" value="GMF66362.1"/>
    <property type="molecule type" value="Genomic_DNA"/>
</dbReference>
<feature type="region of interest" description="Disordered" evidence="1">
    <location>
        <begin position="312"/>
        <end position="387"/>
    </location>
</feature>
<feature type="compositionally biased region" description="Basic and acidic residues" evidence="1">
    <location>
        <begin position="328"/>
        <end position="339"/>
    </location>
</feature>
<evidence type="ECO:0000313" key="2">
    <source>
        <dbReference type="EMBL" id="GMF66362.1"/>
    </source>
</evidence>
<protein>
    <submittedName>
        <fullName evidence="2">Unnamed protein product</fullName>
    </submittedName>
</protein>
<feature type="compositionally biased region" description="Polar residues" evidence="1">
    <location>
        <begin position="378"/>
        <end position="387"/>
    </location>
</feature>
<gene>
    <name evidence="2" type="ORF">Plil01_001882500</name>
</gene>